<evidence type="ECO:0000256" key="1">
    <source>
        <dbReference type="SAM" id="MobiDB-lite"/>
    </source>
</evidence>
<evidence type="ECO:0000313" key="2">
    <source>
        <dbReference type="EMBL" id="TKW51223.1"/>
    </source>
</evidence>
<keyword evidence="3" id="KW-1185">Reference proteome</keyword>
<feature type="compositionally biased region" description="Polar residues" evidence="1">
    <location>
        <begin position="425"/>
        <end position="443"/>
    </location>
</feature>
<feature type="compositionally biased region" description="Low complexity" evidence="1">
    <location>
        <begin position="163"/>
        <end position="174"/>
    </location>
</feature>
<proteinExistence type="predicted"/>
<name>A0A4U6X859_9PEZI</name>
<evidence type="ECO:0000313" key="3">
    <source>
        <dbReference type="Proteomes" id="UP000310108"/>
    </source>
</evidence>
<dbReference type="EMBL" id="PJEX01000326">
    <property type="protein sequence ID" value="TKW51223.1"/>
    <property type="molecule type" value="Genomic_DNA"/>
</dbReference>
<dbReference type="Proteomes" id="UP000310108">
    <property type="component" value="Unassembled WGS sequence"/>
</dbReference>
<feature type="compositionally biased region" description="Basic and acidic residues" evidence="1">
    <location>
        <begin position="106"/>
        <end position="124"/>
    </location>
</feature>
<feature type="compositionally biased region" description="Basic and acidic residues" evidence="1">
    <location>
        <begin position="77"/>
        <end position="94"/>
    </location>
</feature>
<accession>A0A4U6X859</accession>
<gene>
    <name evidence="2" type="ORF">CTA1_12826</name>
</gene>
<dbReference type="STRING" id="1306861.A0A4U6X859"/>
<dbReference type="AlphaFoldDB" id="A0A4U6X859"/>
<feature type="compositionally biased region" description="Acidic residues" evidence="1">
    <location>
        <begin position="482"/>
        <end position="493"/>
    </location>
</feature>
<feature type="compositionally biased region" description="Basic and acidic residues" evidence="1">
    <location>
        <begin position="35"/>
        <end position="48"/>
    </location>
</feature>
<feature type="compositionally biased region" description="Basic and acidic residues" evidence="1">
    <location>
        <begin position="315"/>
        <end position="333"/>
    </location>
</feature>
<dbReference type="OrthoDB" id="5423493at2759"/>
<feature type="compositionally biased region" description="Acidic residues" evidence="1">
    <location>
        <begin position="250"/>
        <end position="263"/>
    </location>
</feature>
<sequence length="640" mass="70037">MPRPKRARRAPPAPVAVAPEAKSSPAPASGSDIYSHSDREHSVIRKELEQEDGGEPSRLAGGGSTRLGRGASLRQRQALEKSVRARDEAMGRLEDELDTTSSKAKTSSDRHQKSDSPVELELGRKTRATPVQHRRDTTGLDLDDDMFEGLDTTLGDDDDVDDAAPPSAPRSDTSTFSVSHFRRRGRAPSISINKDDAPIRPSSRGVGSTPGISSTFNIGMFKRRRREPSILGTAQKERAQRPIELSSGPESDDEEGDDFEPEAESTPLQNKRKSQPLPATTEPESESQQVLAPDSQPVQKEAELSSSTASRKRKSMESHEETDRPVKTSRTEAEAEADADAESVPGLGDDDSDSELSELPSPVLTPTRPSAFPRPVTPNRDEIMAPPESSDSENSDEAWPDIHTLTKQRRRRASPATPTRDGNVSDASSPPSLTHSPNFPATRNKSRQKKQAKSAKSAKVTTADLTGLLPRRRHKKARDPYSADDTEDEDEIDAPSIPEHDDELSYADTRTRSRRTKITPLDRVTANRPASRGGKTTAAAEKSKAARRSSTRTYSRRLSNKENEGTVEDETEVEGEAEAGADGDSFAPVQDDALESQESSDPARSADELKKAARKFKEVDRWELEFEEMTEASSPNRDAR</sequence>
<feature type="compositionally biased region" description="Low complexity" evidence="1">
    <location>
        <begin position="15"/>
        <end position="28"/>
    </location>
</feature>
<protein>
    <submittedName>
        <fullName evidence="2">Uncharacterized protein</fullName>
    </submittedName>
</protein>
<feature type="compositionally biased region" description="Basic residues" evidence="1">
    <location>
        <begin position="444"/>
        <end position="453"/>
    </location>
</feature>
<reference evidence="2 3" key="1">
    <citation type="journal article" date="2019" name="PLoS ONE">
        <title>Comparative genome analysis indicates high evolutionary potential of pathogenicity genes in Colletotrichum tanaceti.</title>
        <authorList>
            <person name="Lelwala R.V."/>
            <person name="Korhonen P.K."/>
            <person name="Young N.D."/>
            <person name="Scott J.B."/>
            <person name="Ades P.A."/>
            <person name="Gasser R.B."/>
            <person name="Taylor P.W.J."/>
        </authorList>
    </citation>
    <scope>NUCLEOTIDE SEQUENCE [LARGE SCALE GENOMIC DNA]</scope>
    <source>
        <strain evidence="2">BRIP57314</strain>
    </source>
</reference>
<feature type="compositionally biased region" description="Acidic residues" evidence="1">
    <location>
        <begin position="390"/>
        <end position="399"/>
    </location>
</feature>
<feature type="compositionally biased region" description="Acidic residues" evidence="1">
    <location>
        <begin position="141"/>
        <end position="162"/>
    </location>
</feature>
<organism evidence="2 3">
    <name type="scientific">Colletotrichum tanaceti</name>
    <dbReference type="NCBI Taxonomy" id="1306861"/>
    <lineage>
        <taxon>Eukaryota</taxon>
        <taxon>Fungi</taxon>
        <taxon>Dikarya</taxon>
        <taxon>Ascomycota</taxon>
        <taxon>Pezizomycotina</taxon>
        <taxon>Sordariomycetes</taxon>
        <taxon>Hypocreomycetidae</taxon>
        <taxon>Glomerellales</taxon>
        <taxon>Glomerellaceae</taxon>
        <taxon>Colletotrichum</taxon>
        <taxon>Colletotrichum destructivum species complex</taxon>
    </lineage>
</organism>
<feature type="compositionally biased region" description="Low complexity" evidence="1">
    <location>
        <begin position="357"/>
        <end position="367"/>
    </location>
</feature>
<feature type="compositionally biased region" description="Basic and acidic residues" evidence="1">
    <location>
        <begin position="604"/>
        <end position="624"/>
    </location>
</feature>
<feature type="compositionally biased region" description="Polar residues" evidence="1">
    <location>
        <begin position="631"/>
        <end position="640"/>
    </location>
</feature>
<comment type="caution">
    <text evidence="2">The sequence shown here is derived from an EMBL/GenBank/DDBJ whole genome shotgun (WGS) entry which is preliminary data.</text>
</comment>
<feature type="compositionally biased region" description="Acidic residues" evidence="1">
    <location>
        <begin position="565"/>
        <end position="581"/>
    </location>
</feature>
<feature type="region of interest" description="Disordered" evidence="1">
    <location>
        <begin position="1"/>
        <end position="640"/>
    </location>
</feature>